<feature type="domain" description="AMP-dependent synthetase/ligase" evidence="3">
    <location>
        <begin position="31"/>
        <end position="435"/>
    </location>
</feature>
<dbReference type="GO" id="GO:0005524">
    <property type="term" value="F:ATP binding"/>
    <property type="evidence" value="ECO:0007669"/>
    <property type="project" value="UniProtKB-KW"/>
</dbReference>
<dbReference type="Pfam" id="PF00501">
    <property type="entry name" value="AMP-binding"/>
    <property type="match status" value="1"/>
</dbReference>
<keyword evidence="5" id="KW-1185">Reference proteome</keyword>
<evidence type="ECO:0000256" key="2">
    <source>
        <dbReference type="ARBA" id="ARBA00022840"/>
    </source>
</evidence>
<keyword evidence="1" id="KW-0547">Nucleotide-binding</keyword>
<dbReference type="Gene3D" id="3.40.50.12780">
    <property type="entry name" value="N-terminal domain of ligase-like"/>
    <property type="match status" value="1"/>
</dbReference>
<gene>
    <name evidence="4" type="ORF">FQ775_09315</name>
</gene>
<keyword evidence="4" id="KW-0436">Ligase</keyword>
<dbReference type="GO" id="GO:0004467">
    <property type="term" value="F:long-chain fatty acid-CoA ligase activity"/>
    <property type="evidence" value="ECO:0007669"/>
    <property type="project" value="TreeGrafter"/>
</dbReference>
<dbReference type="Proteomes" id="UP000321389">
    <property type="component" value="Chromosome"/>
</dbReference>
<keyword evidence="2" id="KW-0067">ATP-binding</keyword>
<dbReference type="SUPFAM" id="SSF56801">
    <property type="entry name" value="Acetyl-CoA synthetase-like"/>
    <property type="match status" value="1"/>
</dbReference>
<reference evidence="4" key="1">
    <citation type="submission" date="2020-04" db="EMBL/GenBank/DDBJ databases">
        <title>Nitratireductor sp. nov. isolated from mangrove soil.</title>
        <authorList>
            <person name="Ye Y."/>
        </authorList>
    </citation>
    <scope>NUCLEOTIDE SEQUENCE</scope>
    <source>
        <strain evidence="4">SY7</strain>
    </source>
</reference>
<dbReference type="InterPro" id="IPR000873">
    <property type="entry name" value="AMP-dep_synth/lig_dom"/>
</dbReference>
<dbReference type="RefSeq" id="WP_146299212.1">
    <property type="nucleotide sequence ID" value="NZ_CP042301.2"/>
</dbReference>
<dbReference type="AlphaFoldDB" id="A0A5B8KXX4"/>
<dbReference type="GO" id="GO:0016020">
    <property type="term" value="C:membrane"/>
    <property type="evidence" value="ECO:0007669"/>
    <property type="project" value="TreeGrafter"/>
</dbReference>
<evidence type="ECO:0000313" key="5">
    <source>
        <dbReference type="Proteomes" id="UP000321389"/>
    </source>
</evidence>
<proteinExistence type="predicted"/>
<accession>A0A5B8KXX4</accession>
<dbReference type="PANTHER" id="PTHR43272">
    <property type="entry name" value="LONG-CHAIN-FATTY-ACID--COA LIGASE"/>
    <property type="match status" value="1"/>
</dbReference>
<organism evidence="4 5">
    <name type="scientific">Nitratireductor mangrovi</name>
    <dbReference type="NCBI Taxonomy" id="2599600"/>
    <lineage>
        <taxon>Bacteria</taxon>
        <taxon>Pseudomonadati</taxon>
        <taxon>Pseudomonadota</taxon>
        <taxon>Alphaproteobacteria</taxon>
        <taxon>Hyphomicrobiales</taxon>
        <taxon>Phyllobacteriaceae</taxon>
        <taxon>Nitratireductor</taxon>
    </lineage>
</organism>
<dbReference type="Pfam" id="PF23562">
    <property type="entry name" value="AMP-binding_C_3"/>
    <property type="match status" value="1"/>
</dbReference>
<evidence type="ECO:0000259" key="3">
    <source>
        <dbReference type="Pfam" id="PF00501"/>
    </source>
</evidence>
<evidence type="ECO:0000313" key="4">
    <source>
        <dbReference type="EMBL" id="QDZ00564.1"/>
    </source>
</evidence>
<dbReference type="EMBL" id="CP042301">
    <property type="protein sequence ID" value="QDZ00564.1"/>
    <property type="molecule type" value="Genomic_DNA"/>
</dbReference>
<dbReference type="InterPro" id="IPR042099">
    <property type="entry name" value="ANL_N_sf"/>
</dbReference>
<dbReference type="KEGG" id="niy:FQ775_09315"/>
<dbReference type="InterPro" id="IPR020845">
    <property type="entry name" value="AMP-binding_CS"/>
</dbReference>
<evidence type="ECO:0000256" key="1">
    <source>
        <dbReference type="ARBA" id="ARBA00022741"/>
    </source>
</evidence>
<dbReference type="PROSITE" id="PS00455">
    <property type="entry name" value="AMP_BINDING"/>
    <property type="match status" value="1"/>
</dbReference>
<dbReference type="PANTHER" id="PTHR43272:SF33">
    <property type="entry name" value="AMP-BINDING DOMAIN-CONTAINING PROTEIN-RELATED"/>
    <property type="match status" value="1"/>
</dbReference>
<name>A0A5B8KXX4_9HYPH</name>
<protein>
    <submittedName>
        <fullName evidence="4">Long-chain fatty acid--CoA ligase</fullName>
    </submittedName>
</protein>
<dbReference type="OrthoDB" id="9803968at2"/>
<sequence length="654" mass="73110">MLVMQTVPQLLLDRGTGQASTLSQRHKKRGYWREYTFGDVLERVRALALGLHAMGVMRGETVGIIGENEPENFWSELAALSLGCKVISLYPDLTADEIDYQLNDSQAVCLIAQDQEQVDKGLAVLGTVPTLREIVYWDRTGMWSYRQENLTTLESLIDTGRASHAAEPTLYERIVAEGTPDDVAILSYTSGTTGRPKGVIVTHKGLIDNAHRVIEATKVRPGADYLTYIAPAWITEQIVGITMGLAAPMVINFPESPEEVLSNLREIAVEMMVFAPRQWESLAATIQARMLDAGRFRRRVYEWGIAIGHKVNVGRLEGKPAPLSARLAYPLADMLVLKPLRDKLGLTRLKLAVCGGATMAPDVFRLFHAIGVPLRNIYGATEIGLLSLHQGERYDLETVGRWLTPHPDAGPPLEWKVSEAGELMIRGGSFFQGYHGKPDKTDERLADGWYLTGDAVSTSQSGELVFLERISDLKRLRTGDSFPPQYIETRLRFSPFIKDILTLGDESRDFITALINIDMEVVSRWAEDRNIAYSTFTDLSQKPEVAALIRDDIRRVNSFLPEHARVRRFANFPKELDPDEGELTRTRKLRREFLTERYDALVTDLYAGSDTTALEIPITYQDGRRGTLSAIVRIHDVDDGFTLATTSHPKKAIA</sequence>